<organism evidence="1 2">
    <name type="scientific">Eumeta variegata</name>
    <name type="common">Bagworm moth</name>
    <name type="synonym">Eumeta japonica</name>
    <dbReference type="NCBI Taxonomy" id="151549"/>
    <lineage>
        <taxon>Eukaryota</taxon>
        <taxon>Metazoa</taxon>
        <taxon>Ecdysozoa</taxon>
        <taxon>Arthropoda</taxon>
        <taxon>Hexapoda</taxon>
        <taxon>Insecta</taxon>
        <taxon>Pterygota</taxon>
        <taxon>Neoptera</taxon>
        <taxon>Endopterygota</taxon>
        <taxon>Lepidoptera</taxon>
        <taxon>Glossata</taxon>
        <taxon>Ditrysia</taxon>
        <taxon>Tineoidea</taxon>
        <taxon>Psychidae</taxon>
        <taxon>Oiketicinae</taxon>
        <taxon>Eumeta</taxon>
    </lineage>
</organism>
<protein>
    <submittedName>
        <fullName evidence="1">Uncharacterized protein</fullName>
    </submittedName>
</protein>
<dbReference type="Proteomes" id="UP000299102">
    <property type="component" value="Unassembled WGS sequence"/>
</dbReference>
<evidence type="ECO:0000313" key="2">
    <source>
        <dbReference type="Proteomes" id="UP000299102"/>
    </source>
</evidence>
<proteinExistence type="predicted"/>
<dbReference type="AlphaFoldDB" id="A0A4C1VYQ9"/>
<dbReference type="EMBL" id="BGZK01000434">
    <property type="protein sequence ID" value="GBP43379.1"/>
    <property type="molecule type" value="Genomic_DNA"/>
</dbReference>
<name>A0A4C1VYQ9_EUMVA</name>
<accession>A0A4C1VYQ9</accession>
<gene>
    <name evidence="1" type="ORF">EVAR_34295_1</name>
</gene>
<sequence length="127" mass="14779">MAQTLTGRSRFAQYLHSFQLKKSLYYACDHAKIRDMLHVLDECPMFLQDRVALKAEIGVIIRRWNSPEIMENGINLDEWISQSIQVLRGVISSSEYTTTERRCFEILDNKPTAMQKNNGTRNQLKRG</sequence>
<reference evidence="1 2" key="1">
    <citation type="journal article" date="2019" name="Commun. Biol.">
        <title>The bagworm genome reveals a unique fibroin gene that provides high tensile strength.</title>
        <authorList>
            <person name="Kono N."/>
            <person name="Nakamura H."/>
            <person name="Ohtoshi R."/>
            <person name="Tomita M."/>
            <person name="Numata K."/>
            <person name="Arakawa K."/>
        </authorList>
    </citation>
    <scope>NUCLEOTIDE SEQUENCE [LARGE SCALE GENOMIC DNA]</scope>
</reference>
<dbReference type="OrthoDB" id="411823at2759"/>
<comment type="caution">
    <text evidence="1">The sequence shown here is derived from an EMBL/GenBank/DDBJ whole genome shotgun (WGS) entry which is preliminary data.</text>
</comment>
<keyword evidence="2" id="KW-1185">Reference proteome</keyword>
<evidence type="ECO:0000313" key="1">
    <source>
        <dbReference type="EMBL" id="GBP43379.1"/>
    </source>
</evidence>